<name>A0ABM8SJX8_9BURK</name>
<evidence type="ECO:0000256" key="1">
    <source>
        <dbReference type="ARBA" id="ARBA00022729"/>
    </source>
</evidence>
<accession>A0ABM8SJX8</accession>
<comment type="caution">
    <text evidence="2">The sequence shown here is derived from an EMBL/GenBank/DDBJ whole genome shotgun (WGS) entry which is preliminary data.</text>
</comment>
<reference evidence="2 3" key="1">
    <citation type="submission" date="2021-02" db="EMBL/GenBank/DDBJ databases">
        <authorList>
            <person name="Vanwijnsberghe S."/>
        </authorList>
    </citation>
    <scope>NUCLEOTIDE SEQUENCE [LARGE SCALE GENOMIC DNA]</scope>
    <source>
        <strain evidence="2 3">LMG 31837</strain>
    </source>
</reference>
<sequence>MHSVAFLLVAPVFAGFAPFSRKTIPHNGLCPLPPSLADFSVRGYPVGRPRGKPLGGRPKEVPLEDTPNTTGCARIAASHPNRKLAVSLKLLTVAMLAACVALTGCDDQQSDRAVQKLKEFFNAVKPDALLLKNMTPGITTEAQIRDQMGKPETERTFTDGSKRFEYPRGPQGLNTYMVDIDRDGKLQAITQVLTAENFGKIRIGMTEDEVRRLLGKPGQVAVFPLKPETVWSWKWREGGVTEEGIFNVHFDQYQKVYTTSRSDVIRGR</sequence>
<dbReference type="Proteomes" id="UP000672526">
    <property type="component" value="Unassembled WGS sequence"/>
</dbReference>
<organism evidence="2 3">
    <name type="scientific">Paraburkholderia haematera</name>
    <dbReference type="NCBI Taxonomy" id="2793077"/>
    <lineage>
        <taxon>Bacteria</taxon>
        <taxon>Pseudomonadati</taxon>
        <taxon>Pseudomonadota</taxon>
        <taxon>Betaproteobacteria</taxon>
        <taxon>Burkholderiales</taxon>
        <taxon>Burkholderiaceae</taxon>
        <taxon>Paraburkholderia</taxon>
    </lineage>
</organism>
<keyword evidence="3" id="KW-1185">Reference proteome</keyword>
<dbReference type="Gene3D" id="3.30.1450.10">
    <property type="match status" value="1"/>
</dbReference>
<dbReference type="InterPro" id="IPR037873">
    <property type="entry name" value="BamE-like"/>
</dbReference>
<keyword evidence="1" id="KW-0732">Signal</keyword>
<evidence type="ECO:0000313" key="2">
    <source>
        <dbReference type="EMBL" id="CAE6814718.1"/>
    </source>
</evidence>
<proteinExistence type="predicted"/>
<gene>
    <name evidence="2" type="ORF">R69888_05821</name>
</gene>
<dbReference type="EMBL" id="CAJNBK010000025">
    <property type="protein sequence ID" value="CAE6814718.1"/>
    <property type="molecule type" value="Genomic_DNA"/>
</dbReference>
<evidence type="ECO:0000313" key="3">
    <source>
        <dbReference type="Proteomes" id="UP000672526"/>
    </source>
</evidence>
<evidence type="ECO:0008006" key="4">
    <source>
        <dbReference type="Google" id="ProtNLM"/>
    </source>
</evidence>
<protein>
    <recommendedName>
        <fullName evidence="4">Lipoprotein</fullName>
    </recommendedName>
</protein>